<dbReference type="GO" id="GO:0031267">
    <property type="term" value="F:small GTPase binding"/>
    <property type="evidence" value="ECO:0007669"/>
    <property type="project" value="TreeGrafter"/>
</dbReference>
<dbReference type="PANTHER" id="PTHR24113">
    <property type="entry name" value="RAN GTPASE-ACTIVATING PROTEIN 1"/>
    <property type="match status" value="1"/>
</dbReference>
<protein>
    <recommendedName>
        <fullName evidence="6">RNI-like protein</fullName>
    </recommendedName>
</protein>
<keyword evidence="1" id="KW-0343">GTPase activation</keyword>
<dbReference type="InterPro" id="IPR001611">
    <property type="entry name" value="Leu-rich_rpt"/>
</dbReference>
<evidence type="ECO:0000313" key="4">
    <source>
        <dbReference type="EMBL" id="KAJ7357006.1"/>
    </source>
</evidence>
<sequence>MALLTRPAAPTLEYVGDLSSDRSIQPTNTLPTDVEVTVHAQRLRDAIDHNFLSTHVPDSINELPRRRHNTPSSAASQIAALLFPDFTQVKADIHYEIALSHARRVVRQRKELGLIRQQPYKNDAIASETQGEWLGQEHDPVSLEGPMALPMPVQIGADDDFKVPPAIDVSETNLICFSQDVFQFLHLNLDPKDVLSPERTGVRDELISSLGLQPGKEIKWNTPMVEFKRGVVYDDGRLDLCKMVVGPTHIEKLLDALENNTVVTQFLLGNNIISTTGARRIARFIADHPDRIETWYIAGNHIRAPGFQLLVDAMVDSPRITNVWLKRNPLTPDSAANVTRLIMQTPNLRTLDLENTELGDEGVARIMDEITGQDVALRHLYLNANGIGEKAAIAIAGYLAHPACKMESLYLGSNPIGDAGALPIATALELNASLLRLSMCSTAVTSKGISALCTSLSSHPRIMFFDLAASQTTRVHRQRFNHLADIAIPQITHLMKNPSMRHLDLGRTSFSAAGLDEVNEAVGDSTLCEFHAFRKLDPGEGDSCTLATRRALEANVKRFYPAEQGYDSFSNSLAARFLYSPEDVRLIDSVYRTRDKRNGKEVEQFWKEGDPVWQLVDGDI</sequence>
<evidence type="ECO:0000256" key="1">
    <source>
        <dbReference type="ARBA" id="ARBA00022468"/>
    </source>
</evidence>
<evidence type="ECO:0000256" key="3">
    <source>
        <dbReference type="ARBA" id="ARBA00022737"/>
    </source>
</evidence>
<comment type="caution">
    <text evidence="4">The sequence shown here is derived from an EMBL/GenBank/DDBJ whole genome shotgun (WGS) entry which is preliminary data.</text>
</comment>
<keyword evidence="3" id="KW-0677">Repeat</keyword>
<proteinExistence type="predicted"/>
<dbReference type="GO" id="GO:0005096">
    <property type="term" value="F:GTPase activator activity"/>
    <property type="evidence" value="ECO:0007669"/>
    <property type="project" value="UniProtKB-KW"/>
</dbReference>
<evidence type="ECO:0000313" key="5">
    <source>
        <dbReference type="Proteomes" id="UP001218218"/>
    </source>
</evidence>
<keyword evidence="5" id="KW-1185">Reference proteome</keyword>
<evidence type="ECO:0008006" key="6">
    <source>
        <dbReference type="Google" id="ProtNLM"/>
    </source>
</evidence>
<reference evidence="4" key="1">
    <citation type="submission" date="2023-03" db="EMBL/GenBank/DDBJ databases">
        <title>Massive genome expansion in bonnet fungi (Mycena s.s.) driven by repeated elements and novel gene families across ecological guilds.</title>
        <authorList>
            <consortium name="Lawrence Berkeley National Laboratory"/>
            <person name="Harder C.B."/>
            <person name="Miyauchi S."/>
            <person name="Viragh M."/>
            <person name="Kuo A."/>
            <person name="Thoen E."/>
            <person name="Andreopoulos B."/>
            <person name="Lu D."/>
            <person name="Skrede I."/>
            <person name="Drula E."/>
            <person name="Henrissat B."/>
            <person name="Morin E."/>
            <person name="Kohler A."/>
            <person name="Barry K."/>
            <person name="LaButti K."/>
            <person name="Morin E."/>
            <person name="Salamov A."/>
            <person name="Lipzen A."/>
            <person name="Mereny Z."/>
            <person name="Hegedus B."/>
            <person name="Baldrian P."/>
            <person name="Stursova M."/>
            <person name="Weitz H."/>
            <person name="Taylor A."/>
            <person name="Grigoriev I.V."/>
            <person name="Nagy L.G."/>
            <person name="Martin F."/>
            <person name="Kauserud H."/>
        </authorList>
    </citation>
    <scope>NUCLEOTIDE SEQUENCE</scope>
    <source>
        <strain evidence="4">CBHHK002</strain>
    </source>
</reference>
<dbReference type="GO" id="GO:0005634">
    <property type="term" value="C:nucleus"/>
    <property type="evidence" value="ECO:0007669"/>
    <property type="project" value="TreeGrafter"/>
</dbReference>
<dbReference type="PANTHER" id="PTHR24113:SF12">
    <property type="entry name" value="RAN GTPASE-ACTIVATING PROTEIN 1"/>
    <property type="match status" value="1"/>
</dbReference>
<accession>A0AAD7AF72</accession>
<dbReference type="GO" id="GO:0005829">
    <property type="term" value="C:cytosol"/>
    <property type="evidence" value="ECO:0007669"/>
    <property type="project" value="TreeGrafter"/>
</dbReference>
<name>A0AAD7AF72_9AGAR</name>
<dbReference type="Pfam" id="PF13516">
    <property type="entry name" value="LRR_6"/>
    <property type="match status" value="2"/>
</dbReference>
<dbReference type="GO" id="GO:0048471">
    <property type="term" value="C:perinuclear region of cytoplasm"/>
    <property type="evidence" value="ECO:0007669"/>
    <property type="project" value="TreeGrafter"/>
</dbReference>
<dbReference type="SUPFAM" id="SSF52047">
    <property type="entry name" value="RNI-like"/>
    <property type="match status" value="1"/>
</dbReference>
<dbReference type="GO" id="GO:0006913">
    <property type="term" value="P:nucleocytoplasmic transport"/>
    <property type="evidence" value="ECO:0007669"/>
    <property type="project" value="TreeGrafter"/>
</dbReference>
<gene>
    <name evidence="4" type="ORF">DFH08DRAFT_471072</name>
</gene>
<dbReference type="SMART" id="SM00368">
    <property type="entry name" value="LRR_RI"/>
    <property type="match status" value="6"/>
</dbReference>
<dbReference type="EMBL" id="JARIHO010000008">
    <property type="protein sequence ID" value="KAJ7357006.1"/>
    <property type="molecule type" value="Genomic_DNA"/>
</dbReference>
<evidence type="ECO:0000256" key="2">
    <source>
        <dbReference type="ARBA" id="ARBA00022614"/>
    </source>
</evidence>
<organism evidence="4 5">
    <name type="scientific">Mycena albidolilacea</name>
    <dbReference type="NCBI Taxonomy" id="1033008"/>
    <lineage>
        <taxon>Eukaryota</taxon>
        <taxon>Fungi</taxon>
        <taxon>Dikarya</taxon>
        <taxon>Basidiomycota</taxon>
        <taxon>Agaricomycotina</taxon>
        <taxon>Agaricomycetes</taxon>
        <taxon>Agaricomycetidae</taxon>
        <taxon>Agaricales</taxon>
        <taxon>Marasmiineae</taxon>
        <taxon>Mycenaceae</taxon>
        <taxon>Mycena</taxon>
    </lineage>
</organism>
<dbReference type="InterPro" id="IPR027038">
    <property type="entry name" value="RanGap"/>
</dbReference>
<dbReference type="AlphaFoldDB" id="A0AAD7AF72"/>
<dbReference type="InterPro" id="IPR032675">
    <property type="entry name" value="LRR_dom_sf"/>
</dbReference>
<dbReference type="Gene3D" id="3.80.10.10">
    <property type="entry name" value="Ribonuclease Inhibitor"/>
    <property type="match status" value="1"/>
</dbReference>
<keyword evidence="2" id="KW-0433">Leucine-rich repeat</keyword>
<dbReference type="Proteomes" id="UP001218218">
    <property type="component" value="Unassembled WGS sequence"/>
</dbReference>